<evidence type="ECO:0000313" key="2">
    <source>
        <dbReference type="Proteomes" id="UP001147752"/>
    </source>
</evidence>
<keyword evidence="2" id="KW-1185">Reference proteome</keyword>
<sequence>MTVVTNQVVKAANKFMNRGRDGKDKVLSKTRGDLGPHEVRTILYQEYLESMAITYLFIHLMVACAVRATLRCCSVENTPDLGRDTKSTKLRLPVTVGQRIASKEVRGI</sequence>
<evidence type="ECO:0000313" key="1">
    <source>
        <dbReference type="EMBL" id="KAJ5365894.1"/>
    </source>
</evidence>
<reference evidence="1" key="1">
    <citation type="submission" date="2022-12" db="EMBL/GenBank/DDBJ databases">
        <authorList>
            <person name="Petersen C."/>
        </authorList>
    </citation>
    <scope>NUCLEOTIDE SEQUENCE</scope>
    <source>
        <strain evidence="1">IBT 3081</strain>
    </source>
</reference>
<dbReference type="AlphaFoldDB" id="A0A9W9RV81"/>
<proteinExistence type="predicted"/>
<organism evidence="1 2">
    <name type="scientific">Penicillium concentricum</name>
    <dbReference type="NCBI Taxonomy" id="293559"/>
    <lineage>
        <taxon>Eukaryota</taxon>
        <taxon>Fungi</taxon>
        <taxon>Dikarya</taxon>
        <taxon>Ascomycota</taxon>
        <taxon>Pezizomycotina</taxon>
        <taxon>Eurotiomycetes</taxon>
        <taxon>Eurotiomycetidae</taxon>
        <taxon>Eurotiales</taxon>
        <taxon>Aspergillaceae</taxon>
        <taxon>Penicillium</taxon>
    </lineage>
</organism>
<protein>
    <submittedName>
        <fullName evidence="1">Uncharacterized protein</fullName>
    </submittedName>
</protein>
<reference evidence="1" key="2">
    <citation type="journal article" date="2023" name="IMA Fungus">
        <title>Comparative genomic study of the Penicillium genus elucidates a diverse pangenome and 15 lateral gene transfer events.</title>
        <authorList>
            <person name="Petersen C."/>
            <person name="Sorensen T."/>
            <person name="Nielsen M.R."/>
            <person name="Sondergaard T.E."/>
            <person name="Sorensen J.L."/>
            <person name="Fitzpatrick D.A."/>
            <person name="Frisvad J.C."/>
            <person name="Nielsen K.L."/>
        </authorList>
    </citation>
    <scope>NUCLEOTIDE SEQUENCE</scope>
    <source>
        <strain evidence="1">IBT 3081</strain>
    </source>
</reference>
<dbReference type="RefSeq" id="XP_056577360.1">
    <property type="nucleotide sequence ID" value="XM_056726509.1"/>
</dbReference>
<dbReference type="GeneID" id="81465692"/>
<dbReference type="EMBL" id="JAPZBT010000003">
    <property type="protein sequence ID" value="KAJ5365894.1"/>
    <property type="molecule type" value="Genomic_DNA"/>
</dbReference>
<gene>
    <name evidence="1" type="ORF">N7517_008780</name>
</gene>
<comment type="caution">
    <text evidence="1">The sequence shown here is derived from an EMBL/GenBank/DDBJ whole genome shotgun (WGS) entry which is preliminary data.</text>
</comment>
<accession>A0A9W9RV81</accession>
<dbReference type="Proteomes" id="UP001147752">
    <property type="component" value="Unassembled WGS sequence"/>
</dbReference>
<name>A0A9W9RV81_9EURO</name>